<dbReference type="Pfam" id="PF06580">
    <property type="entry name" value="His_kinase"/>
    <property type="match status" value="1"/>
</dbReference>
<dbReference type="Gene3D" id="6.10.340.10">
    <property type="match status" value="1"/>
</dbReference>
<comment type="caution">
    <text evidence="11">The sequence shown here is derived from an EMBL/GenBank/DDBJ whole genome shotgun (WGS) entry which is preliminary data.</text>
</comment>
<name>A0ABV1B9T3_9FIRM</name>
<dbReference type="CDD" id="cd06225">
    <property type="entry name" value="HAMP"/>
    <property type="match status" value="1"/>
</dbReference>
<evidence type="ECO:0000256" key="1">
    <source>
        <dbReference type="ARBA" id="ARBA00000085"/>
    </source>
</evidence>
<dbReference type="InterPro" id="IPR010559">
    <property type="entry name" value="Sig_transdc_His_kin_internal"/>
</dbReference>
<keyword evidence="8" id="KW-1133">Transmembrane helix</keyword>
<feature type="transmembrane region" description="Helical" evidence="8">
    <location>
        <begin position="311"/>
        <end position="333"/>
    </location>
</feature>
<keyword evidence="5" id="KW-0808">Transferase</keyword>
<dbReference type="InterPro" id="IPR003594">
    <property type="entry name" value="HATPase_dom"/>
</dbReference>
<sequence length="615" mass="71002">MKEKIFGFPGRVKAYFHSHMSAQVNVAVVLLLILTGLILQFYVKTQYFNYLLEDTRSMEESIIETSTININSNLKDIVNTACTVGVNESIRSLVENFTEDGVLQEKEKLTLEERMDSIAHQSGNVVSIAIASEEDLIQEYGVYWYKTGYGGLWKDENLEKLKEIYDGTMELQEQNAKVRYYVATEPAVHESWPNIKMVHIGVPLVGKNSSFCHVNKVVVMSFDLGELLKNSAFDSVADRALSPGYIVDKDSRIVYHSDENYNGMKVTEYQKTLERSENISLPLKYFGWRAYITLDLGKMNAQVNEMYGKSIYLYLLLLCGCGILWQFAIRRILKPVDIIRDSMRNIKLSKNLPKIEVKGTNEIWQLAGYYNEMAETLERQYKEIRRYYREKTLSIRQKNKAEKEALESQINAHFLCNTLTAINYDAIENEDYEVADLLKKLSSMLSYTFSRKLVSVSLGQELRWVEQYLYLQKFRLMDVFDYEIEVQEEYSEWPCCKLFIQPFVENSILHGFEGRENGGMIRIKGGIDGSRFRLSIEDNGCGMSRETEEPMQQILEEKHTLDLAGTGIGIQNVVTRLRMYYGEKLSIMLESAPGEGTKFTFWLPIPENPEQEIEE</sequence>
<evidence type="ECO:0000256" key="5">
    <source>
        <dbReference type="ARBA" id="ARBA00022679"/>
    </source>
</evidence>
<dbReference type="PANTHER" id="PTHR34220">
    <property type="entry name" value="SENSOR HISTIDINE KINASE YPDA"/>
    <property type="match status" value="1"/>
</dbReference>
<evidence type="ECO:0000313" key="11">
    <source>
        <dbReference type="EMBL" id="MEQ2369407.1"/>
    </source>
</evidence>
<keyword evidence="6 11" id="KW-0418">Kinase</keyword>
<organism evidence="11 12">
    <name type="scientific">Blautia aquisgranensis</name>
    <dbReference type="NCBI Taxonomy" id="3133153"/>
    <lineage>
        <taxon>Bacteria</taxon>
        <taxon>Bacillati</taxon>
        <taxon>Bacillota</taxon>
        <taxon>Clostridia</taxon>
        <taxon>Lachnospirales</taxon>
        <taxon>Lachnospiraceae</taxon>
        <taxon>Blautia</taxon>
    </lineage>
</organism>
<evidence type="ECO:0000313" key="12">
    <source>
        <dbReference type="Proteomes" id="UP001473063"/>
    </source>
</evidence>
<keyword evidence="12" id="KW-1185">Reference proteome</keyword>
<comment type="subcellular location">
    <subcellularLocation>
        <location evidence="2">Membrane</location>
    </subcellularLocation>
</comment>
<dbReference type="PROSITE" id="PS50109">
    <property type="entry name" value="HIS_KIN"/>
    <property type="match status" value="1"/>
</dbReference>
<dbReference type="InterPro" id="IPR003660">
    <property type="entry name" value="HAMP_dom"/>
</dbReference>
<feature type="transmembrane region" description="Helical" evidence="8">
    <location>
        <begin position="21"/>
        <end position="43"/>
    </location>
</feature>
<evidence type="ECO:0000256" key="4">
    <source>
        <dbReference type="ARBA" id="ARBA00022553"/>
    </source>
</evidence>
<keyword evidence="8" id="KW-0472">Membrane</keyword>
<dbReference type="SMART" id="SM00387">
    <property type="entry name" value="HATPase_c"/>
    <property type="match status" value="1"/>
</dbReference>
<dbReference type="GO" id="GO:0016301">
    <property type="term" value="F:kinase activity"/>
    <property type="evidence" value="ECO:0007669"/>
    <property type="project" value="UniProtKB-KW"/>
</dbReference>
<dbReference type="RefSeq" id="WP_349055737.1">
    <property type="nucleotide sequence ID" value="NZ_JBBMEJ010000001.1"/>
</dbReference>
<dbReference type="InterPro" id="IPR005467">
    <property type="entry name" value="His_kinase_dom"/>
</dbReference>
<dbReference type="EC" id="2.7.13.3" evidence="3"/>
<dbReference type="SMART" id="SM00304">
    <property type="entry name" value="HAMP"/>
    <property type="match status" value="1"/>
</dbReference>
<dbReference type="Pfam" id="PF02518">
    <property type="entry name" value="HATPase_c"/>
    <property type="match status" value="1"/>
</dbReference>
<evidence type="ECO:0000256" key="6">
    <source>
        <dbReference type="ARBA" id="ARBA00022777"/>
    </source>
</evidence>
<proteinExistence type="predicted"/>
<dbReference type="Pfam" id="PF00672">
    <property type="entry name" value="HAMP"/>
    <property type="match status" value="1"/>
</dbReference>
<evidence type="ECO:0000256" key="2">
    <source>
        <dbReference type="ARBA" id="ARBA00004370"/>
    </source>
</evidence>
<keyword evidence="4" id="KW-0597">Phosphoprotein</keyword>
<protein>
    <recommendedName>
        <fullName evidence="3">histidine kinase</fullName>
        <ecNumber evidence="3">2.7.13.3</ecNumber>
    </recommendedName>
</protein>
<evidence type="ECO:0000256" key="7">
    <source>
        <dbReference type="ARBA" id="ARBA00023012"/>
    </source>
</evidence>
<gene>
    <name evidence="11" type="ORF">WMO28_00345</name>
</gene>
<keyword evidence="7" id="KW-0902">Two-component regulatory system</keyword>
<dbReference type="PRINTS" id="PR00344">
    <property type="entry name" value="BCTRLSENSOR"/>
</dbReference>
<evidence type="ECO:0000256" key="8">
    <source>
        <dbReference type="SAM" id="Phobius"/>
    </source>
</evidence>
<dbReference type="Gene3D" id="3.30.565.10">
    <property type="entry name" value="Histidine kinase-like ATPase, C-terminal domain"/>
    <property type="match status" value="1"/>
</dbReference>
<feature type="domain" description="Histidine kinase" evidence="9">
    <location>
        <begin position="500"/>
        <end position="607"/>
    </location>
</feature>
<accession>A0ABV1B9T3</accession>
<evidence type="ECO:0000259" key="9">
    <source>
        <dbReference type="PROSITE" id="PS50109"/>
    </source>
</evidence>
<dbReference type="InterPro" id="IPR004358">
    <property type="entry name" value="Sig_transdc_His_kin-like_C"/>
</dbReference>
<dbReference type="InterPro" id="IPR050640">
    <property type="entry name" value="Bact_2-comp_sensor_kinase"/>
</dbReference>
<dbReference type="PROSITE" id="PS50885">
    <property type="entry name" value="HAMP"/>
    <property type="match status" value="1"/>
</dbReference>
<comment type="catalytic activity">
    <reaction evidence="1">
        <text>ATP + protein L-histidine = ADP + protein N-phospho-L-histidine.</text>
        <dbReference type="EC" id="2.7.13.3"/>
    </reaction>
</comment>
<dbReference type="EMBL" id="JBBMEJ010000001">
    <property type="protein sequence ID" value="MEQ2369407.1"/>
    <property type="molecule type" value="Genomic_DNA"/>
</dbReference>
<dbReference type="PANTHER" id="PTHR34220:SF7">
    <property type="entry name" value="SENSOR HISTIDINE KINASE YPDA"/>
    <property type="match status" value="1"/>
</dbReference>
<dbReference type="InterPro" id="IPR036890">
    <property type="entry name" value="HATPase_C_sf"/>
</dbReference>
<evidence type="ECO:0000259" key="10">
    <source>
        <dbReference type="PROSITE" id="PS50885"/>
    </source>
</evidence>
<evidence type="ECO:0000256" key="3">
    <source>
        <dbReference type="ARBA" id="ARBA00012438"/>
    </source>
</evidence>
<feature type="domain" description="HAMP" evidence="10">
    <location>
        <begin position="330"/>
        <end position="382"/>
    </location>
</feature>
<dbReference type="Proteomes" id="UP001473063">
    <property type="component" value="Unassembled WGS sequence"/>
</dbReference>
<dbReference type="SUPFAM" id="SSF55874">
    <property type="entry name" value="ATPase domain of HSP90 chaperone/DNA topoisomerase II/histidine kinase"/>
    <property type="match status" value="1"/>
</dbReference>
<reference evidence="11 12" key="1">
    <citation type="submission" date="2024-03" db="EMBL/GenBank/DDBJ databases">
        <title>Human intestinal bacterial collection.</title>
        <authorList>
            <person name="Pauvert C."/>
            <person name="Hitch T.C.A."/>
            <person name="Clavel T."/>
        </authorList>
    </citation>
    <scope>NUCLEOTIDE SEQUENCE [LARGE SCALE GENOMIC DNA]</scope>
    <source>
        <strain evidence="11 12">CLA-JM-H16</strain>
    </source>
</reference>
<keyword evidence="8" id="KW-0812">Transmembrane</keyword>